<organism evidence="4 5">
    <name type="scientific">Favolaschia claudopus</name>
    <dbReference type="NCBI Taxonomy" id="2862362"/>
    <lineage>
        <taxon>Eukaryota</taxon>
        <taxon>Fungi</taxon>
        <taxon>Dikarya</taxon>
        <taxon>Basidiomycota</taxon>
        <taxon>Agaricomycotina</taxon>
        <taxon>Agaricomycetes</taxon>
        <taxon>Agaricomycetidae</taxon>
        <taxon>Agaricales</taxon>
        <taxon>Marasmiineae</taxon>
        <taxon>Mycenaceae</taxon>
        <taxon>Favolaschia</taxon>
    </lineage>
</organism>
<keyword evidence="2" id="KW-1133">Transmembrane helix</keyword>
<feature type="transmembrane region" description="Helical" evidence="2">
    <location>
        <begin position="188"/>
        <end position="210"/>
    </location>
</feature>
<dbReference type="PANTHER" id="PTHR40465:SF1">
    <property type="entry name" value="DUF6534 DOMAIN-CONTAINING PROTEIN"/>
    <property type="match status" value="1"/>
</dbReference>
<evidence type="ECO:0000256" key="2">
    <source>
        <dbReference type="SAM" id="Phobius"/>
    </source>
</evidence>
<dbReference type="AlphaFoldDB" id="A0AAW0AEF5"/>
<dbReference type="Pfam" id="PF20152">
    <property type="entry name" value="DUF6534"/>
    <property type="match status" value="1"/>
</dbReference>
<feature type="domain" description="DUF6534" evidence="3">
    <location>
        <begin position="195"/>
        <end position="281"/>
    </location>
</feature>
<feature type="transmembrane region" description="Helical" evidence="2">
    <location>
        <begin position="118"/>
        <end position="137"/>
    </location>
</feature>
<reference evidence="4 5" key="1">
    <citation type="journal article" date="2024" name="J Genomics">
        <title>Draft genome sequencing and assembly of Favolaschia claudopus CIRM-BRFM 2984 isolated from oak limbs.</title>
        <authorList>
            <person name="Navarro D."/>
            <person name="Drula E."/>
            <person name="Chaduli D."/>
            <person name="Cazenave R."/>
            <person name="Ahrendt S."/>
            <person name="Wang J."/>
            <person name="Lipzen A."/>
            <person name="Daum C."/>
            <person name="Barry K."/>
            <person name="Grigoriev I.V."/>
            <person name="Favel A."/>
            <person name="Rosso M.N."/>
            <person name="Martin F."/>
        </authorList>
    </citation>
    <scope>NUCLEOTIDE SEQUENCE [LARGE SCALE GENOMIC DNA]</scope>
    <source>
        <strain evidence="4 5">CIRM-BRFM 2984</strain>
    </source>
</reference>
<name>A0AAW0AEF5_9AGAR</name>
<sequence>QNSCLRRVVIDKSTPSPLCSFAHSSLPPAAPLKMFDKVIGAILFASWANGMLFIVGGMQAYKYFANFPNDHWATKAAVWCAVTVDVVSIMANYAQAYLYMITHWGDLEYLFASVYWPMYLYVLTTGLSAFIVQNYLIFRYWRATKYAIVCVVIWFISATGLVGALLTLVVIIQSTSNEAARSTTSTMVIIWLVGATAADVALAIALVFQLRKMQSAFTATQSILHRLIRSAIQTGTITSVMAVITMVLFLADNNSNVTLSFGYPLGRVYTITLLYNLNMRKEMRGAGISRTRDTSSGGGNGPHGHGPSGERGIGLESLGGIHIHRTAIVKIDDSDVHKAKTEIDQASVRTQKEDKF</sequence>
<keyword evidence="2" id="KW-0472">Membrane</keyword>
<keyword evidence="2" id="KW-0812">Transmembrane</keyword>
<accession>A0AAW0AEF5</accession>
<protein>
    <recommendedName>
        <fullName evidence="3">DUF6534 domain-containing protein</fullName>
    </recommendedName>
</protein>
<feature type="non-terminal residue" evidence="4">
    <location>
        <position position="1"/>
    </location>
</feature>
<dbReference type="EMBL" id="JAWWNJ010000070">
    <property type="protein sequence ID" value="KAK7007622.1"/>
    <property type="molecule type" value="Genomic_DNA"/>
</dbReference>
<feature type="transmembrane region" description="Helical" evidence="2">
    <location>
        <begin position="38"/>
        <end position="64"/>
    </location>
</feature>
<evidence type="ECO:0000259" key="3">
    <source>
        <dbReference type="Pfam" id="PF20152"/>
    </source>
</evidence>
<proteinExistence type="predicted"/>
<keyword evidence="5" id="KW-1185">Reference proteome</keyword>
<feature type="transmembrane region" description="Helical" evidence="2">
    <location>
        <begin position="231"/>
        <end position="251"/>
    </location>
</feature>
<dbReference type="Proteomes" id="UP001362999">
    <property type="component" value="Unassembled WGS sequence"/>
</dbReference>
<feature type="region of interest" description="Disordered" evidence="1">
    <location>
        <begin position="287"/>
        <end position="312"/>
    </location>
</feature>
<feature type="transmembrane region" description="Helical" evidence="2">
    <location>
        <begin position="146"/>
        <end position="172"/>
    </location>
</feature>
<evidence type="ECO:0000313" key="4">
    <source>
        <dbReference type="EMBL" id="KAK7007622.1"/>
    </source>
</evidence>
<feature type="transmembrane region" description="Helical" evidence="2">
    <location>
        <begin position="76"/>
        <end position="98"/>
    </location>
</feature>
<comment type="caution">
    <text evidence="4">The sequence shown here is derived from an EMBL/GenBank/DDBJ whole genome shotgun (WGS) entry which is preliminary data.</text>
</comment>
<evidence type="ECO:0000313" key="5">
    <source>
        <dbReference type="Proteomes" id="UP001362999"/>
    </source>
</evidence>
<gene>
    <name evidence="4" type="ORF">R3P38DRAFT_3596893</name>
</gene>
<dbReference type="InterPro" id="IPR045339">
    <property type="entry name" value="DUF6534"/>
</dbReference>
<feature type="compositionally biased region" description="Gly residues" evidence="1">
    <location>
        <begin position="296"/>
        <end position="312"/>
    </location>
</feature>
<dbReference type="PANTHER" id="PTHR40465">
    <property type="entry name" value="CHROMOSOME 1, WHOLE GENOME SHOTGUN SEQUENCE"/>
    <property type="match status" value="1"/>
</dbReference>
<evidence type="ECO:0000256" key="1">
    <source>
        <dbReference type="SAM" id="MobiDB-lite"/>
    </source>
</evidence>
<feature type="transmembrane region" description="Helical" evidence="2">
    <location>
        <begin position="257"/>
        <end position="277"/>
    </location>
</feature>